<accession>A0ABX7QBF8</accession>
<evidence type="ECO:0000313" key="2">
    <source>
        <dbReference type="EMBL" id="QSW88371.1"/>
    </source>
</evidence>
<dbReference type="InterPro" id="IPR001279">
    <property type="entry name" value="Metallo-B-lactamas"/>
</dbReference>
<dbReference type="SUPFAM" id="SSF56281">
    <property type="entry name" value="Metallo-hydrolase/oxidoreductase"/>
    <property type="match status" value="1"/>
</dbReference>
<dbReference type="InterPro" id="IPR041141">
    <property type="entry name" value="CmlA_N"/>
</dbReference>
<sequence length="535" mass="61529">MELNENTYYLKLNVAIEALIDRWYAWSHLVSPATAALNVQDRHLKIMESYIKNPKIHAAAVQNPKMLGGPFIDYEGGRVDEIKGLYDETLDKRASLLEFGNALMELNRMLQNEAKGYSLNTLYEKVPPILRGYVELIYDLNNNPNFRLFEYLLYKSEYYDEAAQSISLQLVEADDSRSFVLSTPRLNDDNLIHLHIPFKSEVIDELFKMKKTPGDYNTIKEKLGITTEQEPLFKQFFTKEAPVEFKHYTGSGVRTRYFGHACVLVETSKVSFLVDPVISYDGYETEVNRYTINDLPDEIDYVLITHNHQDHILLETLLQLRHRIKNIIVPSSGKGSLQDPNLKLMFNTIGFNNVIELDDMESIDLQDCTITGIPFLGEHSDLDVRSKLCYHIALHNDLKILFAADSCNIEPAIYQHIHRVLGDIDVLFLGMECDGAPLTWLYGPLMPEKLERNKDLSRRLAGCDFEQGKSLVDIFKPKNVFVYAMGLEPWLVFISSIKYTDESRPIVESNRLIQECIERGIDAERLFGEKTIEYN</sequence>
<dbReference type="Gene3D" id="3.60.15.10">
    <property type="entry name" value="Ribonuclease Z/Hydroxyacylglutathione hydrolase-like"/>
    <property type="match status" value="1"/>
</dbReference>
<protein>
    <submittedName>
        <fullName evidence="2">MBL fold metallo-hydrolase</fullName>
    </submittedName>
</protein>
<keyword evidence="3" id="KW-1185">Reference proteome</keyword>
<dbReference type="Pfam" id="PF12706">
    <property type="entry name" value="Lactamase_B_2"/>
    <property type="match status" value="1"/>
</dbReference>
<feature type="domain" description="Metallo-beta-lactamase" evidence="1">
    <location>
        <begin position="259"/>
        <end position="431"/>
    </location>
</feature>
<dbReference type="Proteomes" id="UP000663440">
    <property type="component" value="Chromosome"/>
</dbReference>
<dbReference type="PANTHER" id="PTHR15032:SF27">
    <property type="entry name" value="N-ACYL-PHOSPHATIDYLETHANOLAMINE-HYDROLYZING PHOSPHOLIPASE D"/>
    <property type="match status" value="1"/>
</dbReference>
<dbReference type="RefSeq" id="WP_207295574.1">
    <property type="nucleotide sequence ID" value="NZ_CP071448.1"/>
</dbReference>
<gene>
    <name evidence="2" type="ORF">J0383_19210</name>
</gene>
<evidence type="ECO:0000259" key="1">
    <source>
        <dbReference type="SMART" id="SM00849"/>
    </source>
</evidence>
<reference evidence="2 3" key="1">
    <citation type="submission" date="2021-03" db="EMBL/GenBank/DDBJ databases">
        <title>Flavobacterium kribbensis sp. nov, an endophytic bacteria, isolated from soybean.</title>
        <authorList>
            <person name="Lee J."/>
            <person name="Seo J."/>
        </authorList>
    </citation>
    <scope>NUCLEOTIDE SEQUENCE [LARGE SCALE GENOMIC DNA]</scope>
    <source>
        <strain evidence="2 3">BB8</strain>
    </source>
</reference>
<name>A0ABX7QBF8_9FLAO</name>
<proteinExistence type="predicted"/>
<organism evidence="2 3">
    <name type="scientific">Flavobacterium endoglycinae</name>
    <dbReference type="NCBI Taxonomy" id="2816357"/>
    <lineage>
        <taxon>Bacteria</taxon>
        <taxon>Pseudomonadati</taxon>
        <taxon>Bacteroidota</taxon>
        <taxon>Flavobacteriia</taxon>
        <taxon>Flavobacteriales</taxon>
        <taxon>Flavobacteriaceae</taxon>
        <taxon>Flavobacterium</taxon>
    </lineage>
</organism>
<dbReference type="InterPro" id="IPR036866">
    <property type="entry name" value="RibonucZ/Hydroxyglut_hydro"/>
</dbReference>
<evidence type="ECO:0000313" key="3">
    <source>
        <dbReference type="Proteomes" id="UP000663440"/>
    </source>
</evidence>
<dbReference type="Pfam" id="PF18456">
    <property type="entry name" value="CmlA_N"/>
    <property type="match status" value="1"/>
</dbReference>
<dbReference type="PANTHER" id="PTHR15032">
    <property type="entry name" value="N-ACYL-PHOSPHATIDYLETHANOLAMINE-HYDROLYZING PHOSPHOLIPASE D"/>
    <property type="match status" value="1"/>
</dbReference>
<dbReference type="EMBL" id="CP071448">
    <property type="protein sequence ID" value="QSW88371.1"/>
    <property type="molecule type" value="Genomic_DNA"/>
</dbReference>
<dbReference type="SMART" id="SM00849">
    <property type="entry name" value="Lactamase_B"/>
    <property type="match status" value="1"/>
</dbReference>